<evidence type="ECO:0000313" key="2">
    <source>
        <dbReference type="EMBL" id="WUQ82520.1"/>
    </source>
</evidence>
<sequence>MTNPVTSDPAATGTEVGFRPPAGPVAPVLPVAVDPGWTPGAAVERLAAERATGALRGPAGTVYLVDGLVAHAESDRAPDLAALLTTSGRLDPDTWQEAVHRFGPYARVGEALVEQGRLTRGELELCHLGTLYDAACFLLDTPATLASWTFAPGMRHWLGPVAAVGAHRLRREAERRRHLLDRIWPSAQLDTVPLRRPAAQAPAPGRHARRVRPPTRRQYELLDHADGRRTAAELARLFGRSAFATTADVRRLAAAGLLAGTGVGSGVGAGCAAGVGPGVGSGVGSGVGVGIGAVGAVPGPRGPGGLHRRVPGAALAALTGRAAPPAPAPTVPPVPTAPSVPAQAASGPRTTALPLTAADPDIALLIRVRTLLEARL</sequence>
<organism evidence="2 3">
    <name type="scientific">Kitasatospora purpeofusca</name>
    <dbReference type="NCBI Taxonomy" id="67352"/>
    <lineage>
        <taxon>Bacteria</taxon>
        <taxon>Bacillati</taxon>
        <taxon>Actinomycetota</taxon>
        <taxon>Actinomycetes</taxon>
        <taxon>Kitasatosporales</taxon>
        <taxon>Streptomycetaceae</taxon>
        <taxon>Kitasatospora</taxon>
    </lineage>
</organism>
<evidence type="ECO:0000256" key="1">
    <source>
        <dbReference type="SAM" id="MobiDB-lite"/>
    </source>
</evidence>
<dbReference type="EMBL" id="CP108110">
    <property type="protein sequence ID" value="WUQ82520.1"/>
    <property type="molecule type" value="Genomic_DNA"/>
</dbReference>
<reference evidence="2" key="1">
    <citation type="submission" date="2022-10" db="EMBL/GenBank/DDBJ databases">
        <title>The complete genomes of actinobacterial strains from the NBC collection.</title>
        <authorList>
            <person name="Joergensen T.S."/>
            <person name="Alvarez Arevalo M."/>
            <person name="Sterndorff E.B."/>
            <person name="Faurdal D."/>
            <person name="Vuksanovic O."/>
            <person name="Mourched A.-S."/>
            <person name="Charusanti P."/>
            <person name="Shaw S."/>
            <person name="Blin K."/>
            <person name="Weber T."/>
        </authorList>
    </citation>
    <scope>NUCLEOTIDE SEQUENCE</scope>
    <source>
        <strain evidence="2">NBC_00222</strain>
    </source>
</reference>
<feature type="region of interest" description="Disordered" evidence="1">
    <location>
        <begin position="321"/>
        <end position="353"/>
    </location>
</feature>
<gene>
    <name evidence="2" type="ORF">OHA16_05730</name>
</gene>
<evidence type="ECO:0008006" key="4">
    <source>
        <dbReference type="Google" id="ProtNLM"/>
    </source>
</evidence>
<feature type="region of interest" description="Disordered" evidence="1">
    <location>
        <begin position="1"/>
        <end position="21"/>
    </location>
</feature>
<proteinExistence type="predicted"/>
<feature type="compositionally biased region" description="Pro residues" evidence="1">
    <location>
        <begin position="324"/>
        <end position="338"/>
    </location>
</feature>
<protein>
    <recommendedName>
        <fullName evidence="4">Transcriptional regulator</fullName>
    </recommendedName>
</protein>
<accession>A0ABZ1TW12</accession>
<evidence type="ECO:0000313" key="3">
    <source>
        <dbReference type="Proteomes" id="UP001432222"/>
    </source>
</evidence>
<dbReference type="Proteomes" id="UP001432222">
    <property type="component" value="Chromosome"/>
</dbReference>
<keyword evidence="3" id="KW-1185">Reference proteome</keyword>
<dbReference type="RefSeq" id="WP_328953575.1">
    <property type="nucleotide sequence ID" value="NZ_CP108110.1"/>
</dbReference>
<name>A0ABZ1TW12_9ACTN</name>